<proteinExistence type="predicted"/>
<organism evidence="1 2">
    <name type="scientific">Pleurodeles waltl</name>
    <name type="common">Iberian ribbed newt</name>
    <dbReference type="NCBI Taxonomy" id="8319"/>
    <lineage>
        <taxon>Eukaryota</taxon>
        <taxon>Metazoa</taxon>
        <taxon>Chordata</taxon>
        <taxon>Craniata</taxon>
        <taxon>Vertebrata</taxon>
        <taxon>Euteleostomi</taxon>
        <taxon>Amphibia</taxon>
        <taxon>Batrachia</taxon>
        <taxon>Caudata</taxon>
        <taxon>Salamandroidea</taxon>
        <taxon>Salamandridae</taxon>
        <taxon>Pleurodelinae</taxon>
        <taxon>Pleurodeles</taxon>
    </lineage>
</organism>
<evidence type="ECO:0000313" key="1">
    <source>
        <dbReference type="EMBL" id="KAJ1128277.1"/>
    </source>
</evidence>
<dbReference type="EMBL" id="JANPWB010000011">
    <property type="protein sequence ID" value="KAJ1128277.1"/>
    <property type="molecule type" value="Genomic_DNA"/>
</dbReference>
<accession>A0AAV7PJ02</accession>
<gene>
    <name evidence="1" type="ORF">NDU88_006656</name>
</gene>
<evidence type="ECO:0000313" key="2">
    <source>
        <dbReference type="Proteomes" id="UP001066276"/>
    </source>
</evidence>
<dbReference type="Proteomes" id="UP001066276">
    <property type="component" value="Chromosome 7"/>
</dbReference>
<protein>
    <submittedName>
        <fullName evidence="1">Uncharacterized protein</fullName>
    </submittedName>
</protein>
<dbReference type="AlphaFoldDB" id="A0AAV7PJ02"/>
<comment type="caution">
    <text evidence="1">The sequence shown here is derived from an EMBL/GenBank/DDBJ whole genome shotgun (WGS) entry which is preliminary data.</text>
</comment>
<keyword evidence="2" id="KW-1185">Reference proteome</keyword>
<sequence>MLAHRLRSKVHSGAVKMICTGSSTSMKMDAKAVKAFRSFYGKLCASTDDPKDDPQRYLERIELTPLPQSEALALERLIWWKKSSRQ</sequence>
<name>A0AAV7PJ02_PLEWA</name>
<reference evidence="1" key="1">
    <citation type="journal article" date="2022" name="bioRxiv">
        <title>Sequencing and chromosome-scale assembly of the giantPleurodeles waltlgenome.</title>
        <authorList>
            <person name="Brown T."/>
            <person name="Elewa A."/>
            <person name="Iarovenko S."/>
            <person name="Subramanian E."/>
            <person name="Araus A.J."/>
            <person name="Petzold A."/>
            <person name="Susuki M."/>
            <person name="Suzuki K.-i.T."/>
            <person name="Hayashi T."/>
            <person name="Toyoda A."/>
            <person name="Oliveira C."/>
            <person name="Osipova E."/>
            <person name="Leigh N.D."/>
            <person name="Simon A."/>
            <person name="Yun M.H."/>
        </authorList>
    </citation>
    <scope>NUCLEOTIDE SEQUENCE</scope>
    <source>
        <strain evidence="1">20211129_DDA</strain>
        <tissue evidence="1">Liver</tissue>
    </source>
</reference>